<dbReference type="Gene3D" id="3.40.50.12690">
    <property type="match status" value="1"/>
</dbReference>
<protein>
    <submittedName>
        <fullName evidence="1">Scavenger receptor cysteine-rich type 1 M130</fullName>
    </submittedName>
</protein>
<dbReference type="SUPFAM" id="SSF52266">
    <property type="entry name" value="SGNH hydrolase"/>
    <property type="match status" value="1"/>
</dbReference>
<accession>A0A6S7IWZ8</accession>
<reference evidence="1" key="1">
    <citation type="submission" date="2020-04" db="EMBL/GenBank/DDBJ databases">
        <authorList>
            <person name="Alioto T."/>
            <person name="Alioto T."/>
            <person name="Gomez Garrido J."/>
        </authorList>
    </citation>
    <scope>NUCLEOTIDE SEQUENCE</scope>
    <source>
        <strain evidence="1">A484AB</strain>
    </source>
</reference>
<keyword evidence="1" id="KW-0675">Receptor</keyword>
<dbReference type="EMBL" id="CACRXK020006651">
    <property type="protein sequence ID" value="CAB4010011.1"/>
    <property type="molecule type" value="Genomic_DNA"/>
</dbReference>
<dbReference type="OrthoDB" id="5982747at2759"/>
<name>A0A6S7IWZ8_PARCT</name>
<evidence type="ECO:0000313" key="2">
    <source>
        <dbReference type="Proteomes" id="UP001152795"/>
    </source>
</evidence>
<comment type="caution">
    <text evidence="1">The sequence shown here is derived from an EMBL/GenBank/DDBJ whole genome shotgun (WGS) entry which is preliminary data.</text>
</comment>
<organism evidence="1 2">
    <name type="scientific">Paramuricea clavata</name>
    <name type="common">Red gorgonian</name>
    <name type="synonym">Violescent sea-whip</name>
    <dbReference type="NCBI Taxonomy" id="317549"/>
    <lineage>
        <taxon>Eukaryota</taxon>
        <taxon>Metazoa</taxon>
        <taxon>Cnidaria</taxon>
        <taxon>Anthozoa</taxon>
        <taxon>Octocorallia</taxon>
        <taxon>Malacalcyonacea</taxon>
        <taxon>Plexauridae</taxon>
        <taxon>Paramuricea</taxon>
    </lineage>
</organism>
<evidence type="ECO:0000313" key="1">
    <source>
        <dbReference type="EMBL" id="CAB4010011.1"/>
    </source>
</evidence>
<proteinExistence type="predicted"/>
<keyword evidence="2" id="KW-1185">Reference proteome</keyword>
<sequence length="115" mass="12786">MGDSMLKFIDTRRLRNGTNKKLAVKTFPGAKVDDMIHYVKPTLKKPPKEVIIHVGTNDISTKSPTEIIKSISALGEAIMTEDPAIDLTFSEVVLRNDDKGFVKLVNDRLDSLCTK</sequence>
<dbReference type="AlphaFoldDB" id="A0A6S7IWZ8"/>
<dbReference type="Proteomes" id="UP001152795">
    <property type="component" value="Unassembled WGS sequence"/>
</dbReference>
<gene>
    <name evidence="1" type="ORF">PACLA_8A033966</name>
</gene>